<dbReference type="SUPFAM" id="SSF53955">
    <property type="entry name" value="Lysozyme-like"/>
    <property type="match status" value="1"/>
</dbReference>
<dbReference type="EMBL" id="JACHOO010000001">
    <property type="protein sequence ID" value="MBB5751010.1"/>
    <property type="molecule type" value="Genomic_DNA"/>
</dbReference>
<evidence type="ECO:0000259" key="3">
    <source>
        <dbReference type="Pfam" id="PF01464"/>
    </source>
</evidence>
<proteinExistence type="inferred from homology"/>
<reference evidence="4 5" key="1">
    <citation type="submission" date="2020-08" db="EMBL/GenBank/DDBJ databases">
        <title>Genomic Encyclopedia of Type Strains, Phase IV (KMG-IV): sequencing the most valuable type-strain genomes for metagenomic binning, comparative biology and taxonomic classification.</title>
        <authorList>
            <person name="Goeker M."/>
        </authorList>
    </citation>
    <scope>NUCLEOTIDE SEQUENCE [LARGE SCALE GENOMIC DNA]</scope>
    <source>
        <strain evidence="4 5">DSM 16268</strain>
    </source>
</reference>
<dbReference type="Proteomes" id="UP000523821">
    <property type="component" value="Unassembled WGS sequence"/>
</dbReference>
<dbReference type="Gene3D" id="1.10.530.10">
    <property type="match status" value="1"/>
</dbReference>
<gene>
    <name evidence="4" type="ORF">GGQ63_000053</name>
</gene>
<evidence type="ECO:0000256" key="1">
    <source>
        <dbReference type="ARBA" id="ARBA00009387"/>
    </source>
</evidence>
<accession>A0A7W9CSB3</accession>
<dbReference type="RefSeq" id="WP_183851599.1">
    <property type="nucleotide sequence ID" value="NZ_JACHOO010000001.1"/>
</dbReference>
<dbReference type="InterPro" id="IPR023346">
    <property type="entry name" value="Lysozyme-like_dom_sf"/>
</dbReference>
<organism evidence="4 5">
    <name type="scientific">Prosthecomicrobium pneumaticum</name>
    <dbReference type="NCBI Taxonomy" id="81895"/>
    <lineage>
        <taxon>Bacteria</taxon>
        <taxon>Pseudomonadati</taxon>
        <taxon>Pseudomonadota</taxon>
        <taxon>Alphaproteobacteria</taxon>
        <taxon>Hyphomicrobiales</taxon>
        <taxon>Kaistiaceae</taxon>
        <taxon>Prosthecomicrobium</taxon>
    </lineage>
</organism>
<dbReference type="Pfam" id="PF01464">
    <property type="entry name" value="SLT"/>
    <property type="match status" value="1"/>
</dbReference>
<comment type="similarity">
    <text evidence="1">Belongs to the virb1 family.</text>
</comment>
<evidence type="ECO:0000313" key="5">
    <source>
        <dbReference type="Proteomes" id="UP000523821"/>
    </source>
</evidence>
<feature type="chain" id="PRO_5031071532" evidence="2">
    <location>
        <begin position="22"/>
        <end position="188"/>
    </location>
</feature>
<keyword evidence="2" id="KW-0732">Signal</keyword>
<feature type="domain" description="Transglycosylase SLT" evidence="3">
    <location>
        <begin position="35"/>
        <end position="163"/>
    </location>
</feature>
<evidence type="ECO:0000313" key="4">
    <source>
        <dbReference type="EMBL" id="MBB5751010.1"/>
    </source>
</evidence>
<sequence length="188" mass="19815">MKTTTIAAVLTVLALASGAAAGEPARLGPCEAAMAEASARYGVPLAILYAVGLTETGGGGRLEPLAMNGGGESYIAASREDGVRKLAAFRAKGVTLVDLGCMQINHRWHGDQFASADEMFDPERNVDYAARFLAQLRRAQGSWTMAAARYNAGPNNNPAQKRYVCKVIGNLVRSGFGAWTAESRAFCG</sequence>
<feature type="signal peptide" evidence="2">
    <location>
        <begin position="1"/>
        <end position="21"/>
    </location>
</feature>
<evidence type="ECO:0000256" key="2">
    <source>
        <dbReference type="SAM" id="SignalP"/>
    </source>
</evidence>
<keyword evidence="5" id="KW-1185">Reference proteome</keyword>
<name>A0A7W9CSB3_9HYPH</name>
<protein>
    <submittedName>
        <fullName evidence="4">Soluble lytic murein transglycosylase-like protein</fullName>
    </submittedName>
</protein>
<dbReference type="AlphaFoldDB" id="A0A7W9CSB3"/>
<comment type="caution">
    <text evidence="4">The sequence shown here is derived from an EMBL/GenBank/DDBJ whole genome shotgun (WGS) entry which is preliminary data.</text>
</comment>
<dbReference type="InterPro" id="IPR008258">
    <property type="entry name" value="Transglycosylase_SLT_dom_1"/>
</dbReference>